<accession>A0ABQ5HGL6</accession>
<evidence type="ECO:0000313" key="2">
    <source>
        <dbReference type="Proteomes" id="UP001151760"/>
    </source>
</evidence>
<reference evidence="1" key="1">
    <citation type="journal article" date="2022" name="Int. J. Mol. Sci.">
        <title>Draft Genome of Tanacetum Coccineum: Genomic Comparison of Closely Related Tanacetum-Family Plants.</title>
        <authorList>
            <person name="Yamashiro T."/>
            <person name="Shiraishi A."/>
            <person name="Nakayama K."/>
            <person name="Satake H."/>
        </authorList>
    </citation>
    <scope>NUCLEOTIDE SEQUENCE</scope>
</reference>
<keyword evidence="2" id="KW-1185">Reference proteome</keyword>
<reference evidence="1" key="2">
    <citation type="submission" date="2022-01" db="EMBL/GenBank/DDBJ databases">
        <authorList>
            <person name="Yamashiro T."/>
            <person name="Shiraishi A."/>
            <person name="Satake H."/>
            <person name="Nakayama K."/>
        </authorList>
    </citation>
    <scope>NUCLEOTIDE SEQUENCE</scope>
</reference>
<sequence>MSASFPHRVWGRGEFRLLACLDALEVHRKDYWFIRHTGCPDQTVREPSCVEQDTQDIYVVIEDGQDKQTQLFQRVDGLAEDGQFHYETARLLWGWFSGFSLQREQLSAALGHIQALQARDQTHADDPEGAVNVCDVIDEIFTCLYRCYYRTKCRQKILSLATYKAAAVATPMTAAAVKQLIKARVTAALANH</sequence>
<name>A0ABQ5HGL6_9ASTR</name>
<gene>
    <name evidence="1" type="ORF">Tco_1068693</name>
</gene>
<dbReference type="EMBL" id="BQNB010019597">
    <property type="protein sequence ID" value="GJT86976.1"/>
    <property type="molecule type" value="Genomic_DNA"/>
</dbReference>
<comment type="caution">
    <text evidence="1">The sequence shown here is derived from an EMBL/GenBank/DDBJ whole genome shotgun (WGS) entry which is preliminary data.</text>
</comment>
<dbReference type="Proteomes" id="UP001151760">
    <property type="component" value="Unassembled WGS sequence"/>
</dbReference>
<protein>
    <submittedName>
        <fullName evidence="1">Uncharacterized protein</fullName>
    </submittedName>
</protein>
<evidence type="ECO:0000313" key="1">
    <source>
        <dbReference type="EMBL" id="GJT86976.1"/>
    </source>
</evidence>
<proteinExistence type="predicted"/>
<organism evidence="1 2">
    <name type="scientific">Tanacetum coccineum</name>
    <dbReference type="NCBI Taxonomy" id="301880"/>
    <lineage>
        <taxon>Eukaryota</taxon>
        <taxon>Viridiplantae</taxon>
        <taxon>Streptophyta</taxon>
        <taxon>Embryophyta</taxon>
        <taxon>Tracheophyta</taxon>
        <taxon>Spermatophyta</taxon>
        <taxon>Magnoliopsida</taxon>
        <taxon>eudicotyledons</taxon>
        <taxon>Gunneridae</taxon>
        <taxon>Pentapetalae</taxon>
        <taxon>asterids</taxon>
        <taxon>campanulids</taxon>
        <taxon>Asterales</taxon>
        <taxon>Asteraceae</taxon>
        <taxon>Asteroideae</taxon>
        <taxon>Anthemideae</taxon>
        <taxon>Anthemidinae</taxon>
        <taxon>Tanacetum</taxon>
    </lineage>
</organism>